<organism evidence="18 19">
    <name type="scientific">Aspergillus niger</name>
    <dbReference type="NCBI Taxonomy" id="5061"/>
    <lineage>
        <taxon>Eukaryota</taxon>
        <taxon>Fungi</taxon>
        <taxon>Dikarya</taxon>
        <taxon>Ascomycota</taxon>
        <taxon>Pezizomycotina</taxon>
        <taxon>Eurotiomycetes</taxon>
        <taxon>Eurotiomycetidae</taxon>
        <taxon>Eurotiales</taxon>
        <taxon>Aspergillaceae</taxon>
        <taxon>Aspergillus</taxon>
        <taxon>Aspergillus subgen. Circumdati</taxon>
    </lineage>
</organism>
<dbReference type="InterPro" id="IPR001382">
    <property type="entry name" value="Glyco_hydro_47"/>
</dbReference>
<dbReference type="GO" id="GO:0016020">
    <property type="term" value="C:membrane"/>
    <property type="evidence" value="ECO:0007669"/>
    <property type="project" value="InterPro"/>
</dbReference>
<comment type="similarity">
    <text evidence="5 17">Belongs to the glycosyl hydrolase 47 family.</text>
</comment>
<dbReference type="EC" id="3.2.1.-" evidence="17"/>
<sequence length="719" mass="80397">MPTAPTPTPMPIPALAPVLRVFPEVEVLSSAVDGTEVKVDEEVDAVAVDVDVAVAVAVTGYFISQPTISIAPTVESVVNVVVAIDHAVWSLNGVDPLTPAGYTDIANEGAVNMSELLDMLEAGMAGAARKLEPSCSRQHVHVDTDSRGNKRRPYAPTPDAGTWRHLLQFPSNAPAILFAILAFIVGWCFHFLSLDTLLGPSPSVHNDTYWESHREEVRTAFTTSWDAYAKYAWGQDRFHPLSKRGSQMSPNGLGWIIVDSLDTLMIMNLTTRLSDARQWLDKNLTYDQDQDVNTFETTIRMLGGLLSAHYLSTQFPDASSGRDSVYLSKAVDLADRLLAAYDSGSGIPYASVNLAKREGIRSHADGGASSTAEAATVQLEMKYLSHLTGDNVYWRKAEKVMEALDSHGVKGGLVPIFVHPDTGRFRHKTIRLGSRGDSYYEYLVKQYLQTNESIYGEMWEEALTGIQKHLLTSTKHSNLQYIAELPSGIGGRLSPKMDHLVCFLPGTIAIGATEGLTEAEARRTEHWNAQKEEQMRLARELTKTCWAQYAVTETGLAPEIVWFETEDSDLEPSSKSNAPRPSSRDDLNSWIKDINIRLIDADNLQRPETVESLFLMYRVTKDPIYRQWGWEIFKAFQKHTRVKDGEGYTSLSDVTIVPPKRRDDMESFWLAETLKYLYLPFSPSDFLPLTDVVFNTEAHVFPRLRQAEYKTGWARRRRT</sequence>
<evidence type="ECO:0000256" key="12">
    <source>
        <dbReference type="ARBA" id="ARBA00047669"/>
    </source>
</evidence>
<reference evidence="19" key="1">
    <citation type="journal article" date="2016" name="Genome Announc.">
        <title>Draft genome sequence of Aspergillus niger strain An76.</title>
        <authorList>
            <person name="Gong W."/>
            <person name="Cheng Z."/>
            <person name="Zhang H."/>
            <person name="Liu L."/>
            <person name="Gao P."/>
            <person name="Wang L."/>
        </authorList>
    </citation>
    <scope>NUCLEOTIDE SEQUENCE [LARGE SCALE GENOMIC DNA]</scope>
    <source>
        <strain evidence="19">An76</strain>
    </source>
</reference>
<dbReference type="Pfam" id="PF01532">
    <property type="entry name" value="Glyco_hydro_47"/>
    <property type="match status" value="1"/>
</dbReference>
<evidence type="ECO:0000256" key="6">
    <source>
        <dbReference type="ARBA" id="ARBA00022723"/>
    </source>
</evidence>
<dbReference type="PANTHER" id="PTHR11742">
    <property type="entry name" value="MANNOSYL-OLIGOSACCHARIDE ALPHA-1,2-MANNOSIDASE-RELATED"/>
    <property type="match status" value="1"/>
</dbReference>
<comment type="catalytic activity">
    <reaction evidence="13">
        <text>N(4)-(alpha-D-Man-(1-&gt;2)-alpha-D-Man-(1-&gt;2)-alpha-D-Man-(1-&gt;3)-[alpha-D-Man-(1-&gt;2)-alpha-D-Man-(1-&gt;3)-[alpha-D-Man-(1-&gt;2)-alpha-D-Man-(1-&gt;6)]-alpha-D-Man-(1-&gt;6)]-beta-D-Man-(1-&gt;4)-beta-D-GlcNAc-(1-&gt;4)-beta-D-GlcNAc)-L-asparaginyl-[protein] (N-glucan mannose isomer 9A1,2,3B1,2,3) + 4 H2O = N(4)-(alpha-D-Man-(1-&gt;3)-[alpha-D-Man-(1-&gt;3)-[alpha-D-Man-(1-&gt;6)]-alpha-D-Man-(1-&gt;6)]-beta-D-Man-(1-&gt;4)-beta-D-GlcNAc-(1-&gt;4)-beta-D-GlcNAc)-L-asparaginyl-[protein] (N-glucan mannose isomer 5A1,2) + 4 beta-D-mannose</text>
        <dbReference type="Rhea" id="RHEA:56008"/>
        <dbReference type="Rhea" id="RHEA-COMP:14356"/>
        <dbReference type="Rhea" id="RHEA-COMP:14367"/>
        <dbReference type="ChEBI" id="CHEBI:15377"/>
        <dbReference type="ChEBI" id="CHEBI:28563"/>
        <dbReference type="ChEBI" id="CHEBI:59087"/>
        <dbReference type="ChEBI" id="CHEBI:139493"/>
        <dbReference type="EC" id="3.2.1.113"/>
    </reaction>
</comment>
<evidence type="ECO:0000256" key="7">
    <source>
        <dbReference type="ARBA" id="ARBA00022801"/>
    </source>
</evidence>
<keyword evidence="10" id="KW-0968">Cytoplasmic vesicle</keyword>
<dbReference type="InterPro" id="IPR050749">
    <property type="entry name" value="Glycosyl_Hydrolase_47"/>
</dbReference>
<feature type="active site" description="Proton donor" evidence="14">
    <location>
        <position position="559"/>
    </location>
</feature>
<keyword evidence="8 15" id="KW-0106">Calcium</keyword>
<evidence type="ECO:0000256" key="13">
    <source>
        <dbReference type="ARBA" id="ARBA00048605"/>
    </source>
</evidence>
<dbReference type="VEuPathDB" id="FungiDB:ASPNIDRAFT2_1120443"/>
<gene>
    <name evidence="18" type="ORF">ABL_03336</name>
</gene>
<feature type="active site" evidence="14">
    <location>
        <position position="437"/>
    </location>
</feature>
<evidence type="ECO:0000256" key="1">
    <source>
        <dbReference type="ARBA" id="ARBA00001913"/>
    </source>
</evidence>
<evidence type="ECO:0000313" key="19">
    <source>
        <dbReference type="Proteomes" id="UP000068243"/>
    </source>
</evidence>
<comment type="cofactor">
    <cofactor evidence="1 15">
        <name>Ca(2+)</name>
        <dbReference type="ChEBI" id="CHEBI:29108"/>
    </cofactor>
</comment>
<feature type="disulfide bond" evidence="16">
    <location>
        <begin position="502"/>
        <end position="545"/>
    </location>
</feature>
<comment type="pathway">
    <text evidence="4">Protein modification; protein glycosylation.</text>
</comment>
<dbReference type="PANTHER" id="PTHR11742:SF55">
    <property type="entry name" value="ENDOPLASMIC RETICULUM MANNOSYL-OLIGOSACCHARIDE 1,2-ALPHA-MANNOSIDASE"/>
    <property type="match status" value="1"/>
</dbReference>
<dbReference type="Proteomes" id="UP000068243">
    <property type="component" value="Unassembled WGS sequence"/>
</dbReference>
<evidence type="ECO:0000256" key="5">
    <source>
        <dbReference type="ARBA" id="ARBA00007658"/>
    </source>
</evidence>
<dbReference type="PRINTS" id="PR00747">
    <property type="entry name" value="GLYHDRLASE47"/>
</dbReference>
<evidence type="ECO:0000256" key="4">
    <source>
        <dbReference type="ARBA" id="ARBA00004922"/>
    </source>
</evidence>
<evidence type="ECO:0000256" key="17">
    <source>
        <dbReference type="RuleBase" id="RU361193"/>
    </source>
</evidence>
<evidence type="ECO:0000256" key="16">
    <source>
        <dbReference type="PIRSR" id="PIRSR601382-3"/>
    </source>
</evidence>
<dbReference type="AlphaFoldDB" id="A0A124BWN6"/>
<dbReference type="InterPro" id="IPR036026">
    <property type="entry name" value="Seven-hairpin_glycosidases"/>
</dbReference>
<dbReference type="GO" id="GO:0036503">
    <property type="term" value="P:ERAD pathway"/>
    <property type="evidence" value="ECO:0007669"/>
    <property type="project" value="UniProtKB-ARBA"/>
</dbReference>
<dbReference type="UniPathway" id="UPA00378"/>
<dbReference type="GO" id="GO:0005975">
    <property type="term" value="P:carbohydrate metabolic process"/>
    <property type="evidence" value="ECO:0007669"/>
    <property type="project" value="InterPro"/>
</dbReference>
<evidence type="ECO:0000256" key="9">
    <source>
        <dbReference type="ARBA" id="ARBA00023157"/>
    </source>
</evidence>
<dbReference type="SUPFAM" id="SSF48225">
    <property type="entry name" value="Seven-hairpin glycosidases"/>
    <property type="match status" value="1"/>
</dbReference>
<evidence type="ECO:0000256" key="10">
    <source>
        <dbReference type="ARBA" id="ARBA00023329"/>
    </source>
</evidence>
<evidence type="ECO:0000256" key="8">
    <source>
        <dbReference type="ARBA" id="ARBA00022837"/>
    </source>
</evidence>
<evidence type="ECO:0000256" key="15">
    <source>
        <dbReference type="PIRSR" id="PIRSR601382-2"/>
    </source>
</evidence>
<evidence type="ECO:0000256" key="11">
    <source>
        <dbReference type="ARBA" id="ARBA00024790"/>
    </source>
</evidence>
<evidence type="ECO:0000256" key="14">
    <source>
        <dbReference type="PIRSR" id="PIRSR601382-1"/>
    </source>
</evidence>
<feature type="active site" evidence="14">
    <location>
        <position position="608"/>
    </location>
</feature>
<dbReference type="OrthoDB" id="8118055at2759"/>
<dbReference type="EMBL" id="BCMY01000004">
    <property type="protein sequence ID" value="GAQ39816.1"/>
    <property type="molecule type" value="Genomic_DNA"/>
</dbReference>
<keyword evidence="7 17" id="KW-0378">Hydrolase</keyword>
<dbReference type="VEuPathDB" id="FungiDB:ATCC64974_44430"/>
<feature type="active site" description="Proton donor" evidence="14">
    <location>
        <position position="296"/>
    </location>
</feature>
<keyword evidence="9 16" id="KW-1015">Disulfide bond</keyword>
<comment type="function">
    <text evidence="11">Involved in the maturation of Asn-linked oligosaccharides. Progressively trims alpha-1,2-linked mannose residues from Man(9)GlcNAc(2) to produce Man(5)GlcNAc(2).</text>
</comment>
<evidence type="ECO:0000256" key="3">
    <source>
        <dbReference type="ARBA" id="ARBA00004321"/>
    </source>
</evidence>
<evidence type="ECO:0000313" key="18">
    <source>
        <dbReference type="EMBL" id="GAQ39816.1"/>
    </source>
</evidence>
<comment type="caution">
    <text evidence="18">The sequence shown here is derived from an EMBL/GenBank/DDBJ whole genome shotgun (WGS) entry which is preliminary data.</text>
</comment>
<accession>A0A124BWN6</accession>
<evidence type="ECO:0000256" key="2">
    <source>
        <dbReference type="ARBA" id="ARBA00001946"/>
    </source>
</evidence>
<comment type="subcellular location">
    <subcellularLocation>
        <location evidence="3">Cytoplasmic vesicle lumen</location>
    </subcellularLocation>
</comment>
<keyword evidence="6 15" id="KW-0479">Metal-binding</keyword>
<protein>
    <recommendedName>
        <fullName evidence="17">alpha-1,2-Mannosidase</fullName>
        <ecNumber evidence="17">3.2.1.-</ecNumber>
    </recommendedName>
</protein>
<dbReference type="VEuPathDB" id="FungiDB:M747DRAFT_86206"/>
<dbReference type="GO" id="GO:0005783">
    <property type="term" value="C:endoplasmic reticulum"/>
    <property type="evidence" value="ECO:0007669"/>
    <property type="project" value="TreeGrafter"/>
</dbReference>
<dbReference type="GO" id="GO:0004571">
    <property type="term" value="F:mannosyl-oligosaccharide 1,2-alpha-mannosidase activity"/>
    <property type="evidence" value="ECO:0007669"/>
    <property type="project" value="UniProtKB-EC"/>
</dbReference>
<dbReference type="VEuPathDB" id="FungiDB:An18g06220"/>
<keyword evidence="17" id="KW-0326">Glycosidase</keyword>
<proteinExistence type="inferred from homology"/>
<name>A0A124BWN6_ASPNG</name>
<dbReference type="GO" id="GO:0005509">
    <property type="term" value="F:calcium ion binding"/>
    <property type="evidence" value="ECO:0007669"/>
    <property type="project" value="InterPro"/>
</dbReference>
<comment type="cofactor">
    <cofactor evidence="2">
        <name>Mg(2+)</name>
        <dbReference type="ChEBI" id="CHEBI:18420"/>
    </cofactor>
</comment>
<dbReference type="GO" id="GO:0060205">
    <property type="term" value="C:cytoplasmic vesicle lumen"/>
    <property type="evidence" value="ECO:0007669"/>
    <property type="project" value="UniProtKB-SubCell"/>
</dbReference>
<comment type="catalytic activity">
    <reaction evidence="12">
        <text>N(4)-(alpha-D-Man-(1-&gt;2)-alpha-D-Man-(1-&gt;2)-alpha-D-Man-(1-&gt;3)-[alpha-D-Man-(1-&gt;3)-[alpha-D-Man-(1-&gt;2)-alpha-D-Man-(1-&gt;6)]-alpha-D-Man-(1-&gt;6)]-beta-D-Man-(1-&gt;4)-beta-D-GlcNAc-(1-&gt;4)-beta-D-GlcNAc)-L-asparaginyl-[protein] (N-glucan mannose isomer 8A1,2,3B1,3) + 3 H2O = N(4)-(alpha-D-Man-(1-&gt;3)-[alpha-D-Man-(1-&gt;3)-[alpha-D-Man-(1-&gt;6)]-alpha-D-Man-(1-&gt;6)]-beta-D-Man-(1-&gt;4)-beta-D-GlcNAc-(1-&gt;4)-beta-D-GlcNAc)-L-asparaginyl-[protein] (N-glucan mannose isomer 5A1,2) + 3 beta-D-mannose</text>
        <dbReference type="Rhea" id="RHEA:56028"/>
        <dbReference type="Rhea" id="RHEA-COMP:14358"/>
        <dbReference type="Rhea" id="RHEA-COMP:14367"/>
        <dbReference type="ChEBI" id="CHEBI:15377"/>
        <dbReference type="ChEBI" id="CHEBI:28563"/>
        <dbReference type="ChEBI" id="CHEBI:59087"/>
        <dbReference type="ChEBI" id="CHEBI:60628"/>
        <dbReference type="EC" id="3.2.1.113"/>
    </reaction>
</comment>
<dbReference type="InterPro" id="IPR012341">
    <property type="entry name" value="6hp_glycosidase-like_sf"/>
</dbReference>
<feature type="binding site" evidence="15">
    <location>
        <position position="696"/>
    </location>
    <ligand>
        <name>Ca(2+)</name>
        <dbReference type="ChEBI" id="CHEBI:29108"/>
    </ligand>
</feature>
<dbReference type="Gene3D" id="1.50.10.10">
    <property type="match status" value="1"/>
</dbReference>